<dbReference type="FunFam" id="1.25.10.10:FF:000068">
    <property type="entry name" value="cytoskeleton-associated protein 5 isoform X1"/>
    <property type="match status" value="1"/>
</dbReference>
<dbReference type="Pfam" id="PF12348">
    <property type="entry name" value="CLASP_N"/>
    <property type="match status" value="1"/>
</dbReference>
<reference evidence="19" key="1">
    <citation type="submission" date="2022-03" db="EMBL/GenBank/DDBJ databases">
        <authorList>
            <person name="Sayadi A."/>
        </authorList>
    </citation>
    <scope>NUCLEOTIDE SEQUENCE</scope>
</reference>
<evidence type="ECO:0000256" key="9">
    <source>
        <dbReference type="ARBA" id="ARBA00022776"/>
    </source>
</evidence>
<evidence type="ECO:0000256" key="3">
    <source>
        <dbReference type="ARBA" id="ARBA00004629"/>
    </source>
</evidence>
<keyword evidence="6" id="KW-0963">Cytoplasm</keyword>
<feature type="region of interest" description="Disordered" evidence="17">
    <location>
        <begin position="530"/>
        <end position="567"/>
    </location>
</feature>
<dbReference type="FunFam" id="1.25.10.10:FF:000019">
    <property type="entry name" value="Cytoskeleton-associated protein 5"/>
    <property type="match status" value="1"/>
</dbReference>
<name>A0A9P0K6R0_ACAOB</name>
<evidence type="ECO:0000313" key="20">
    <source>
        <dbReference type="Proteomes" id="UP001152888"/>
    </source>
</evidence>
<dbReference type="GO" id="GO:0051301">
    <property type="term" value="P:cell division"/>
    <property type="evidence" value="ECO:0007669"/>
    <property type="project" value="UniProtKB-KW"/>
</dbReference>
<dbReference type="GO" id="GO:0051010">
    <property type="term" value="F:microtubule plus-end binding"/>
    <property type="evidence" value="ECO:0007669"/>
    <property type="project" value="InterPro"/>
</dbReference>
<dbReference type="InterPro" id="IPR034085">
    <property type="entry name" value="TOG"/>
</dbReference>
<feature type="domain" description="TOG" evidence="18">
    <location>
        <begin position="285"/>
        <end position="524"/>
    </location>
</feature>
<dbReference type="InterPro" id="IPR016024">
    <property type="entry name" value="ARM-type_fold"/>
</dbReference>
<dbReference type="InterPro" id="IPR011989">
    <property type="entry name" value="ARM-like"/>
</dbReference>
<dbReference type="Pfam" id="PF21041">
    <property type="entry name" value="XMAP215_CLASP_TOG"/>
    <property type="match status" value="3"/>
</dbReference>
<evidence type="ECO:0000256" key="7">
    <source>
        <dbReference type="ARBA" id="ARBA00022618"/>
    </source>
</evidence>
<dbReference type="Proteomes" id="UP001152888">
    <property type="component" value="Unassembled WGS sequence"/>
</dbReference>
<keyword evidence="14" id="KW-0137">Centromere</keyword>
<feature type="repeat" description="HEAT" evidence="16">
    <location>
        <begin position="1028"/>
        <end position="1066"/>
    </location>
</feature>
<feature type="region of interest" description="Disordered" evidence="17">
    <location>
        <begin position="816"/>
        <end position="853"/>
    </location>
</feature>
<evidence type="ECO:0000256" key="15">
    <source>
        <dbReference type="ARBA" id="ARBA00025722"/>
    </source>
</evidence>
<dbReference type="EMBL" id="CAKOFQ010006723">
    <property type="protein sequence ID" value="CAH1965385.1"/>
    <property type="molecule type" value="Genomic_DNA"/>
</dbReference>
<feature type="compositionally biased region" description="Basic and acidic residues" evidence="17">
    <location>
        <begin position="1098"/>
        <end position="1107"/>
    </location>
</feature>
<keyword evidence="11" id="KW-0333">Golgi apparatus</keyword>
<dbReference type="InterPro" id="IPR045110">
    <property type="entry name" value="XMAP215"/>
</dbReference>
<evidence type="ECO:0000256" key="14">
    <source>
        <dbReference type="ARBA" id="ARBA00023328"/>
    </source>
</evidence>
<dbReference type="Pfam" id="PF23271">
    <property type="entry name" value="HEAT_GCN1"/>
    <property type="match status" value="1"/>
</dbReference>
<evidence type="ECO:0000256" key="16">
    <source>
        <dbReference type="PROSITE-ProRule" id="PRU00103"/>
    </source>
</evidence>
<dbReference type="FunFam" id="1.25.10.10:FF:000050">
    <property type="entry name" value="Cytoskeleton-associated protein 5 isoform X1"/>
    <property type="match status" value="1"/>
</dbReference>
<sequence length="1972" mass="219915">MHSQGLCVALARLIMEEEDFKKLPAEEKCVHKVWKVRVAGYEEVTKLFKQIDDEKSSEFSKYLGLVKKFVVDSNAVGQEKGLEATLAYVENYAHAGKTVSEVMSGIVSKCVAAQKTKTRELALQLILMYIEIEKQEAVQEELIKGMEAKNPKIVSACVNASTVSLREFGSKIVNVKPLLKKISTLLADRDKTVRDETKMMIVEMHRWIGAALKPQLQAANLQAVQMTELDAEFAKIEGQKASPTRYIRSQQAKQAAMAAEEAANGDEGDEEEEHNDEAVAVDPYELADPVDILSKLPKDFFDKIEAKKWQERKEVLEILENLVKTPKLENGDYGDLIRALKKVVQKDTNVICVAIAGRSIAGIASGLKKKFQTYAGFVVPALLEKFKEKKSNVVSALREAIDATYLTTTLDAILDDVLESLNNKNPSVKLESSLFLARAFTKTLATSVNKKLLKAITTALVKNINEPDPSVREASAEAIGTLMKLVGEKAMAPYIIELEKDNLKMAKIKEFCDKAVITVKVPGMKKERAVTAPPKVAAQKSASSSAVPGAGAKKADPKRKTVISSGSATVVRSKGTKPIQKSPSQSIEKELSDEEIDEIISGLLEASVIEDLASINWKTRLAAAEQLQSTIQMWDSKSVPIQAVIRFICRKPGLKDTHFQVLKQKLESVRQLAEMCRFGQTTVDACLVDIAEKCGDAKNGATAMAALTAVAEAAGGLFNVATPVLEYAFQQKSPKVQQELLGWMANAITEFGFGNMNVKQLIEHSKKGLSSSNPGVRQSAISLLGTIYVYVGPTLMVFLENEKAAVKDLINAEIEKHEGEKPPAPIRGVKKSASSNSLDAVEDDEPTEPEPVNIQDLIPRTDISGQITETLLNELADKNWKERCEALGKINTIIQEAKFIKSNLGDLPQALATRLSDSNAKIAQTAINLCDTIAKAMGSPSKQYIKVFFPGLLQAMGDSKSTTRSAALDAVNAFAEQCGYREFFENEMVSDALKSGSPALRVELWNWLAEHLPKVTPRTVPKEEIVSLVPYLYNNLEDRNAEVRKNVQEAILGVMMHLGYESMLKQTEKLKPGSKNVVVAALDKVRPNLPVTALPKKQTVEKEDKAIRGTKPAGNAKNAAKSKGAAGSKSAPAAAGRKKEEDIDTSPLLSVNNLKHQRTIDETKLKVLKWNFTQPREEFVELLKDQMMTANVNRTLIANMFHSDFRYHIKAIESLNDDLPDNSEALIANLDLILKWLTLRFFDTNPSVLLKGLEYLQSVFNMLIDTRYRMLEYEASSFIPYLVLKIGDPKDTVRNGVKALLNQTNKLYPVNKLFTYIMEGIKSKNARQRAECLDVLGSLIEDFGISVCMPTPGACMKEVAKQISDRDNSVRNAALNCVVQAYYIVGEKVYKLVGNISDKDMSLLEERIKRASKKQHQPKAAEMSTVVPISPQKEVSHNRTIVVEDQDNTLEADEEEAVEEEHLPPMPAIQTRIQDTSREEFQGPYKLDPDYLHQLDNMVTPIPPIPQMKLVDLSFLNDEIKMPTLDEARQQVKEKAKILMEQRKVSSQQTRLSDAMAELELNISKGNSPRKTKSDPVIEQLLRQAVSDNPTTAYMAMTQLQEVLSQPKGLMLAEYEDEFFKALIKQFKNLQHANPTVDSSVCKMYRSLLTVIDSFYFKKVLGKKLSVQTIKSLMDTLITLIVEEKLNSLPGAEDYIKVVNLHCVRVIERSDHTSVMCALIQLITDYIAQDRSPRHVDLVTKCLWRVIKLMPGWEDSVDYDYVLLEVHNFLKKFPSSWWKSKQVDTPLRTIKTILHSSTKIKGGTIMLHLGKIPNTSESEVESYILRLLKSLNITDVAQPAPKVDPPRKVLSRANQNMLTEIFQKIGSTHETKEGLTLLYDFMHHHPEAEVEAYLKKSTKFFQDYVKKGLSEIEESRRKPMEITEVDVHVEGNGDAVHASDNKKDAAYWEQKLSQLNRMCDEYIPGQDFCMPE</sequence>
<feature type="domain" description="TOG" evidence="18">
    <location>
        <begin position="1178"/>
        <end position="1417"/>
    </location>
</feature>
<evidence type="ECO:0000256" key="2">
    <source>
        <dbReference type="ARBA" id="ARBA00004601"/>
    </source>
</evidence>
<feature type="compositionally biased region" description="Low complexity" evidence="17">
    <location>
        <begin position="532"/>
        <end position="552"/>
    </location>
</feature>
<feature type="region of interest" description="Disordered" evidence="17">
    <location>
        <begin position="1096"/>
        <end position="1142"/>
    </location>
</feature>
<keyword evidence="8" id="KW-0677">Repeat</keyword>
<evidence type="ECO:0000313" key="19">
    <source>
        <dbReference type="EMBL" id="CAH1965385.1"/>
    </source>
</evidence>
<comment type="subcellular location">
    <subcellularLocation>
        <location evidence="3">Chromosome</location>
        <location evidence="3">Centromere</location>
        <location evidence="3">Kinetochore</location>
    </subcellularLocation>
    <subcellularLocation>
        <location evidence="1">Cytoplasm</location>
        <location evidence="1">Cytoskeleton</location>
        <location evidence="1">Microtubule organizing center</location>
        <location evidence="1">Centrosome</location>
    </subcellularLocation>
    <subcellularLocation>
        <location evidence="4">Cytoplasm</location>
        <location evidence="4">Cytoskeleton</location>
        <location evidence="4">Spindle pole</location>
    </subcellularLocation>
    <subcellularLocation>
        <location evidence="2">Golgi apparatus</location>
        <location evidence="2">trans-Golgi network</location>
    </subcellularLocation>
</comment>
<feature type="compositionally biased region" description="Low complexity" evidence="17">
    <location>
        <begin position="1111"/>
        <end position="1135"/>
    </location>
</feature>
<keyword evidence="10" id="KW-0995">Kinetochore</keyword>
<accession>A0A9P0K6R0</accession>
<evidence type="ECO:0000256" key="13">
    <source>
        <dbReference type="ARBA" id="ARBA00023306"/>
    </source>
</evidence>
<keyword evidence="5" id="KW-0158">Chromosome</keyword>
<dbReference type="GO" id="GO:0000922">
    <property type="term" value="C:spindle pole"/>
    <property type="evidence" value="ECO:0007669"/>
    <property type="project" value="UniProtKB-SubCell"/>
</dbReference>
<dbReference type="PANTHER" id="PTHR12609">
    <property type="entry name" value="MICROTUBULE ASSOCIATED PROTEIN XMAP215"/>
    <property type="match status" value="1"/>
</dbReference>
<dbReference type="SMART" id="SM01349">
    <property type="entry name" value="TOG"/>
    <property type="match status" value="5"/>
</dbReference>
<evidence type="ECO:0000256" key="6">
    <source>
        <dbReference type="ARBA" id="ARBA00022490"/>
    </source>
</evidence>
<dbReference type="InterPro" id="IPR021133">
    <property type="entry name" value="HEAT_type_2"/>
</dbReference>
<dbReference type="FunFam" id="1.25.10.10:FF:000052">
    <property type="entry name" value="Cytoskeleton associated protein 5"/>
    <property type="match status" value="1"/>
</dbReference>
<gene>
    <name evidence="19" type="ORF">ACAOBT_LOCUS6306</name>
</gene>
<dbReference type="SUPFAM" id="SSF48371">
    <property type="entry name" value="ARM repeat"/>
    <property type="match status" value="3"/>
</dbReference>
<evidence type="ECO:0000256" key="5">
    <source>
        <dbReference type="ARBA" id="ARBA00022454"/>
    </source>
</evidence>
<dbReference type="InterPro" id="IPR057546">
    <property type="entry name" value="HEAT_GCN1"/>
</dbReference>
<evidence type="ECO:0000256" key="10">
    <source>
        <dbReference type="ARBA" id="ARBA00022838"/>
    </source>
</evidence>
<feature type="domain" description="TOG" evidence="18">
    <location>
        <begin position="9"/>
        <end position="242"/>
    </location>
</feature>
<evidence type="ECO:0000259" key="18">
    <source>
        <dbReference type="SMART" id="SM01349"/>
    </source>
</evidence>
<organism evidence="19 20">
    <name type="scientific">Acanthoscelides obtectus</name>
    <name type="common">Bean weevil</name>
    <name type="synonym">Bruchus obtectus</name>
    <dbReference type="NCBI Taxonomy" id="200917"/>
    <lineage>
        <taxon>Eukaryota</taxon>
        <taxon>Metazoa</taxon>
        <taxon>Ecdysozoa</taxon>
        <taxon>Arthropoda</taxon>
        <taxon>Hexapoda</taxon>
        <taxon>Insecta</taxon>
        <taxon>Pterygota</taxon>
        <taxon>Neoptera</taxon>
        <taxon>Endopterygota</taxon>
        <taxon>Coleoptera</taxon>
        <taxon>Polyphaga</taxon>
        <taxon>Cucujiformia</taxon>
        <taxon>Chrysomeloidea</taxon>
        <taxon>Chrysomelidae</taxon>
        <taxon>Bruchinae</taxon>
        <taxon>Bruchini</taxon>
        <taxon>Acanthoscelides</taxon>
    </lineage>
</organism>
<feature type="domain" description="TOG" evidence="18">
    <location>
        <begin position="590"/>
        <end position="823"/>
    </location>
</feature>
<dbReference type="PROSITE" id="PS50077">
    <property type="entry name" value="HEAT_REPEAT"/>
    <property type="match status" value="2"/>
</dbReference>
<dbReference type="Gene3D" id="1.25.10.10">
    <property type="entry name" value="Leucine-rich Repeat Variant"/>
    <property type="match status" value="5"/>
</dbReference>
<dbReference type="GO" id="GO:0005874">
    <property type="term" value="C:microtubule"/>
    <property type="evidence" value="ECO:0007669"/>
    <property type="project" value="UniProtKB-ARBA"/>
</dbReference>
<evidence type="ECO:0000256" key="1">
    <source>
        <dbReference type="ARBA" id="ARBA00004300"/>
    </source>
</evidence>
<keyword evidence="12" id="KW-0206">Cytoskeleton</keyword>
<evidence type="ECO:0000256" key="12">
    <source>
        <dbReference type="ARBA" id="ARBA00023212"/>
    </source>
</evidence>
<keyword evidence="13" id="KW-0131">Cell cycle</keyword>
<protein>
    <recommendedName>
        <fullName evidence="18">TOG domain-containing protein</fullName>
    </recommendedName>
</protein>
<keyword evidence="9" id="KW-0498">Mitosis</keyword>
<comment type="caution">
    <text evidence="19">The sequence shown here is derived from an EMBL/GenBank/DDBJ whole genome shotgun (WGS) entry which is preliminary data.</text>
</comment>
<dbReference type="InterPro" id="IPR024395">
    <property type="entry name" value="CLASP_N_dom"/>
</dbReference>
<dbReference type="GO" id="GO:0000776">
    <property type="term" value="C:kinetochore"/>
    <property type="evidence" value="ECO:0007669"/>
    <property type="project" value="UniProtKB-KW"/>
</dbReference>
<dbReference type="GO" id="GO:0051231">
    <property type="term" value="P:spindle elongation"/>
    <property type="evidence" value="ECO:0007669"/>
    <property type="project" value="UniProtKB-ARBA"/>
</dbReference>
<dbReference type="GO" id="GO:0061863">
    <property type="term" value="F:microtubule plus end polymerase"/>
    <property type="evidence" value="ECO:0007669"/>
    <property type="project" value="InterPro"/>
</dbReference>
<evidence type="ECO:0000256" key="4">
    <source>
        <dbReference type="ARBA" id="ARBA00004647"/>
    </source>
</evidence>
<evidence type="ECO:0000256" key="8">
    <source>
        <dbReference type="ARBA" id="ARBA00022737"/>
    </source>
</evidence>
<comment type="similarity">
    <text evidence="15">Belongs to the TOG/XMAP215 family.</text>
</comment>
<dbReference type="GO" id="GO:0005813">
    <property type="term" value="C:centrosome"/>
    <property type="evidence" value="ECO:0007669"/>
    <property type="project" value="UniProtKB-SubCell"/>
</dbReference>
<dbReference type="InterPro" id="IPR048491">
    <property type="entry name" value="XMAP215_CLASP_TOG"/>
</dbReference>
<evidence type="ECO:0000256" key="17">
    <source>
        <dbReference type="SAM" id="MobiDB-lite"/>
    </source>
</evidence>
<dbReference type="FunFam" id="1.25.10.10:FF:000063">
    <property type="entry name" value="Putative cytoskeleton-associated protein 5"/>
    <property type="match status" value="1"/>
</dbReference>
<proteinExistence type="inferred from homology"/>
<keyword evidence="20" id="KW-1185">Reference proteome</keyword>
<evidence type="ECO:0000256" key="11">
    <source>
        <dbReference type="ARBA" id="ARBA00023034"/>
    </source>
</evidence>
<dbReference type="GO" id="GO:0030951">
    <property type="term" value="P:establishment or maintenance of microtubule cytoskeleton polarity"/>
    <property type="evidence" value="ECO:0007669"/>
    <property type="project" value="InterPro"/>
</dbReference>
<feature type="domain" description="TOG" evidence="18">
    <location>
        <begin position="856"/>
        <end position="1091"/>
    </location>
</feature>
<dbReference type="GO" id="GO:0046785">
    <property type="term" value="P:microtubule polymerization"/>
    <property type="evidence" value="ECO:0007669"/>
    <property type="project" value="InterPro"/>
</dbReference>
<feature type="repeat" description="HEAT" evidence="16">
    <location>
        <begin position="456"/>
        <end position="494"/>
    </location>
</feature>
<keyword evidence="7" id="KW-0132">Cell division</keyword>
<dbReference type="OrthoDB" id="205662at2759"/>